<dbReference type="InterPro" id="IPR029068">
    <property type="entry name" value="Glyas_Bleomycin-R_OHBP_Dase"/>
</dbReference>
<dbReference type="Gene3D" id="3.10.180.10">
    <property type="entry name" value="2,3-Dihydroxybiphenyl 1,2-Dioxygenase, domain 1"/>
    <property type="match status" value="1"/>
</dbReference>
<dbReference type="RefSeq" id="WP_235225133.1">
    <property type="nucleotide sequence ID" value="NZ_JAKGAQ010000002.1"/>
</dbReference>
<organism evidence="2 3">
    <name type="scientific">Octadecabacter dasysiphoniae</name>
    <dbReference type="NCBI Taxonomy" id="2909341"/>
    <lineage>
        <taxon>Bacteria</taxon>
        <taxon>Pseudomonadati</taxon>
        <taxon>Pseudomonadota</taxon>
        <taxon>Alphaproteobacteria</taxon>
        <taxon>Rhodobacterales</taxon>
        <taxon>Roseobacteraceae</taxon>
        <taxon>Octadecabacter</taxon>
    </lineage>
</organism>
<dbReference type="InterPro" id="IPR004360">
    <property type="entry name" value="Glyas_Fos-R_dOase_dom"/>
</dbReference>
<dbReference type="InterPro" id="IPR052164">
    <property type="entry name" value="Anthracycline_SecMetBiosynth"/>
</dbReference>
<dbReference type="PANTHER" id="PTHR33993">
    <property type="entry name" value="GLYOXALASE-RELATED"/>
    <property type="match status" value="1"/>
</dbReference>
<dbReference type="EMBL" id="JAKGAQ010000002">
    <property type="protein sequence ID" value="MCF2871010.1"/>
    <property type="molecule type" value="Genomic_DNA"/>
</dbReference>
<protein>
    <submittedName>
        <fullName evidence="2">VOC family protein</fullName>
    </submittedName>
</protein>
<keyword evidence="3" id="KW-1185">Reference proteome</keyword>
<reference evidence="2 3" key="1">
    <citation type="submission" date="2022-01" db="EMBL/GenBank/DDBJ databases">
        <title>Octadecabacter sp. nov., isolated from a marine alga.</title>
        <authorList>
            <person name="Jin M.S."/>
            <person name="Kim H.M."/>
            <person name="Han D.M."/>
            <person name="Jung J.J."/>
            <person name="Jeon C.O."/>
        </authorList>
    </citation>
    <scope>NUCLEOTIDE SEQUENCE [LARGE SCALE GENOMIC DNA]</scope>
    <source>
        <strain evidence="2 3">G9-8</strain>
    </source>
</reference>
<dbReference type="Pfam" id="PF00903">
    <property type="entry name" value="Glyoxalase"/>
    <property type="match status" value="1"/>
</dbReference>
<proteinExistence type="predicted"/>
<dbReference type="Proteomes" id="UP001200557">
    <property type="component" value="Unassembled WGS sequence"/>
</dbReference>
<evidence type="ECO:0000259" key="1">
    <source>
        <dbReference type="PROSITE" id="PS51819"/>
    </source>
</evidence>
<name>A0ABS9CUS9_9RHOB</name>
<accession>A0ABS9CUS9</accession>
<dbReference type="SUPFAM" id="SSF54593">
    <property type="entry name" value="Glyoxalase/Bleomycin resistance protein/Dihydroxybiphenyl dioxygenase"/>
    <property type="match status" value="1"/>
</dbReference>
<dbReference type="PROSITE" id="PS51819">
    <property type="entry name" value="VOC"/>
    <property type="match status" value="1"/>
</dbReference>
<comment type="caution">
    <text evidence="2">The sequence shown here is derived from an EMBL/GenBank/DDBJ whole genome shotgun (WGS) entry which is preliminary data.</text>
</comment>
<gene>
    <name evidence="2" type="ORF">L0664_08025</name>
</gene>
<feature type="domain" description="VOC" evidence="1">
    <location>
        <begin position="6"/>
        <end position="120"/>
    </location>
</feature>
<sequence>MTFQPMTAWIEIPVTDLDASAKFYDAVFGWTSQKITDMGPNPIVVLNGADEAGGGHLYPGTPAANSGSTVHLTVTDTVEATAARATKAGGQVMGPIVDIPSGRFQYMTDLDGNSIGMFELKAA</sequence>
<evidence type="ECO:0000313" key="2">
    <source>
        <dbReference type="EMBL" id="MCF2871010.1"/>
    </source>
</evidence>
<dbReference type="InterPro" id="IPR037523">
    <property type="entry name" value="VOC_core"/>
</dbReference>
<dbReference type="PANTHER" id="PTHR33993:SF14">
    <property type="entry name" value="GB|AAF24581.1"/>
    <property type="match status" value="1"/>
</dbReference>
<dbReference type="CDD" id="cd07247">
    <property type="entry name" value="SgaA_N_like"/>
    <property type="match status" value="1"/>
</dbReference>
<evidence type="ECO:0000313" key="3">
    <source>
        <dbReference type="Proteomes" id="UP001200557"/>
    </source>
</evidence>